<keyword evidence="1" id="KW-1133">Transmembrane helix</keyword>
<feature type="transmembrane region" description="Helical" evidence="1">
    <location>
        <begin position="452"/>
        <end position="472"/>
    </location>
</feature>
<dbReference type="InterPro" id="IPR011042">
    <property type="entry name" value="6-blade_b-propeller_TolB-like"/>
</dbReference>
<dbReference type="Gene3D" id="2.120.10.30">
    <property type="entry name" value="TolB, C-terminal domain"/>
    <property type="match status" value="1"/>
</dbReference>
<keyword evidence="2" id="KW-0732">Signal</keyword>
<keyword evidence="1" id="KW-0472">Membrane</keyword>
<protein>
    <submittedName>
        <fullName evidence="3">Gluconolactonase</fullName>
    </submittedName>
</protein>
<evidence type="ECO:0000256" key="2">
    <source>
        <dbReference type="SAM" id="SignalP"/>
    </source>
</evidence>
<dbReference type="KEGG" id="plig:NAG76_01445"/>
<reference evidence="3" key="1">
    <citation type="submission" date="2022-05" db="EMBL/GenBank/DDBJ databases">
        <title>Novel bacterial taxa in a minimal lignocellulolytic consortium and its capacity to transform plastics disclosed by genome-resolved metagenomics.</title>
        <authorList>
            <person name="Rodriguez C.A.D."/>
            <person name="Diaz-Garcia L."/>
            <person name="Herrera K."/>
            <person name="Tarazona N.A."/>
            <person name="Sproer C."/>
            <person name="Overmann J."/>
            <person name="Jimenez D.J."/>
        </authorList>
    </citation>
    <scope>NUCLEOTIDE SEQUENCE</scope>
    <source>
        <strain evidence="3">MAG5</strain>
    </source>
</reference>
<dbReference type="PANTHER" id="PTHR24104:SF25">
    <property type="entry name" value="PROTEIN LIN-41"/>
    <property type="match status" value="1"/>
</dbReference>
<feature type="chain" id="PRO_5039893741" evidence="2">
    <location>
        <begin position="24"/>
        <end position="494"/>
    </location>
</feature>
<dbReference type="InterPro" id="IPR050952">
    <property type="entry name" value="TRIM-NHL_E3_ligases"/>
</dbReference>
<dbReference type="PANTHER" id="PTHR24104">
    <property type="entry name" value="E3 UBIQUITIN-PROTEIN LIGASE NHLRC1-RELATED"/>
    <property type="match status" value="1"/>
</dbReference>
<dbReference type="SUPFAM" id="SSF48452">
    <property type="entry name" value="TPR-like"/>
    <property type="match status" value="1"/>
</dbReference>
<proteinExistence type="predicted"/>
<organism evidence="3 4">
    <name type="scientific">Candidatus Pristimantibacillus lignocellulolyticus</name>
    <dbReference type="NCBI Taxonomy" id="2994561"/>
    <lineage>
        <taxon>Bacteria</taxon>
        <taxon>Bacillati</taxon>
        <taxon>Bacillota</taxon>
        <taxon>Bacilli</taxon>
        <taxon>Bacillales</taxon>
        <taxon>Paenibacillaceae</taxon>
        <taxon>Candidatus Pristimantibacillus</taxon>
    </lineage>
</organism>
<dbReference type="EMBL" id="CP097899">
    <property type="protein sequence ID" value="URN94951.1"/>
    <property type="molecule type" value="Genomic_DNA"/>
</dbReference>
<keyword evidence="1" id="KW-0812">Transmembrane</keyword>
<feature type="signal peptide" evidence="2">
    <location>
        <begin position="1"/>
        <end position="23"/>
    </location>
</feature>
<gene>
    <name evidence="3" type="ORF">NAG76_01445</name>
</gene>
<dbReference type="SUPFAM" id="SSF101898">
    <property type="entry name" value="NHL repeat"/>
    <property type="match status" value="1"/>
</dbReference>
<evidence type="ECO:0000256" key="1">
    <source>
        <dbReference type="SAM" id="Phobius"/>
    </source>
</evidence>
<evidence type="ECO:0000313" key="4">
    <source>
        <dbReference type="Proteomes" id="UP001056756"/>
    </source>
</evidence>
<sequence>MFIKKSISAIVMASLLFSSSLIDTVKASTPYEAYNYNYWEEAVASPAAYIPDKVITGLDLGIGSLLEPNDFALGSDGRKYISDTGNKRIIVVSQDWKVEQIIEGYMSSAGVMTNFENPTGLFVDHDNLLYVADSVLGQVIAFDEQYKVTLVIDNPQSDIIAAGFKFVPLKIAVDEAKRIYVVASGVFEGIMQFDTDGSFLGYIGTNEVKRDYYEIMWRMFSTKEQLSKSVLFIPTEFSNLDLDQKGFLYATNIDISTQTPIKRLNPSGVDVLKRYGYFDVKGDIFFRGSIGPSRFVDIKYLNDGLYSGLDSNQGKIFTYDAEGNLLYIFGAIGNQEGTFKTPVALEFDGARHYVLDRAKANISIFKPTKFGKLVNEASRLHYNGFSKEAVPIWEEVLTLNSNYDVAYIGIGRSLVMAKQNEEAIFYFKQGMEREQYSVAFKRFRREEMKEHFSAVMTIIVIGAIATIGLLMWRKLRRKNMKFRNSHTVGRDQAL</sequence>
<name>A0A9J6ZFY6_9BACL</name>
<dbReference type="InterPro" id="IPR011990">
    <property type="entry name" value="TPR-like_helical_dom_sf"/>
</dbReference>
<evidence type="ECO:0000313" key="3">
    <source>
        <dbReference type="EMBL" id="URN94951.1"/>
    </source>
</evidence>
<dbReference type="AlphaFoldDB" id="A0A9J6ZFY6"/>
<accession>A0A9J6ZFY6</accession>
<dbReference type="Gene3D" id="1.25.40.10">
    <property type="entry name" value="Tetratricopeptide repeat domain"/>
    <property type="match status" value="1"/>
</dbReference>
<dbReference type="Proteomes" id="UP001056756">
    <property type="component" value="Chromosome"/>
</dbReference>
<dbReference type="GO" id="GO:0008270">
    <property type="term" value="F:zinc ion binding"/>
    <property type="evidence" value="ECO:0007669"/>
    <property type="project" value="UniProtKB-KW"/>
</dbReference>